<reference evidence="2 3" key="1">
    <citation type="submission" date="2019-07" db="EMBL/GenBank/DDBJ databases">
        <title>Whole genome shotgun sequence of Novosphingobium sediminis NBRC 106119.</title>
        <authorList>
            <person name="Hosoyama A."/>
            <person name="Uohara A."/>
            <person name="Ohji S."/>
            <person name="Ichikawa N."/>
        </authorList>
    </citation>
    <scope>NUCLEOTIDE SEQUENCE [LARGE SCALE GENOMIC DNA]</scope>
    <source>
        <strain evidence="2 3">NBRC 106119</strain>
    </source>
</reference>
<evidence type="ECO:0000256" key="1">
    <source>
        <dbReference type="SAM" id="SignalP"/>
    </source>
</evidence>
<name>A0A512AKB8_9SPHN</name>
<dbReference type="Proteomes" id="UP000321464">
    <property type="component" value="Unassembled WGS sequence"/>
</dbReference>
<organism evidence="2 3">
    <name type="scientific">Novosphingobium sediminis</name>
    <dbReference type="NCBI Taxonomy" id="707214"/>
    <lineage>
        <taxon>Bacteria</taxon>
        <taxon>Pseudomonadati</taxon>
        <taxon>Pseudomonadota</taxon>
        <taxon>Alphaproteobacteria</taxon>
        <taxon>Sphingomonadales</taxon>
        <taxon>Sphingomonadaceae</taxon>
        <taxon>Novosphingobium</taxon>
    </lineage>
</organism>
<feature type="chain" id="PRO_5022086933" description="Peptidase M48 domain-containing protein" evidence="1">
    <location>
        <begin position="25"/>
        <end position="350"/>
    </location>
</feature>
<dbReference type="OrthoDB" id="321999at2"/>
<feature type="signal peptide" evidence="1">
    <location>
        <begin position="1"/>
        <end position="24"/>
    </location>
</feature>
<accession>A0A512AKB8</accession>
<sequence length="350" mass="38084">MTRASFGIIAAAVLGAAAPAFLFAQTAGEQPASGREKGQCELGKEWSEARLHDYWPTEGRVQSRGALGYMGQQNATREIDIAEARAQVERVVRVSGLEMNFEMIIDPSTPAAAEIINGRRVILFDPRFMAQMADRICPDWGAMSILAHEVGHHLAGHTLRQSAEPWRDELEADEFSGFVLARLGASLAETTSAAARILPEQATPTHPGRKDRIAAIVHGWQNAEALVSAELSQARHNRGLVPMKQSRFDPDGEGDGASDLALMARMILYDDPNDYYITKSGRIDAYDGTRRPVGRKAIPSSADYAWTFQTDATRFDVDYSGRVLMRLPSGIAHEVGVVVALLPRAAGSGE</sequence>
<dbReference type="RefSeq" id="WP_147159443.1">
    <property type="nucleotide sequence ID" value="NZ_BJYR01000013.1"/>
</dbReference>
<evidence type="ECO:0008006" key="4">
    <source>
        <dbReference type="Google" id="ProtNLM"/>
    </source>
</evidence>
<proteinExistence type="predicted"/>
<evidence type="ECO:0000313" key="3">
    <source>
        <dbReference type="Proteomes" id="UP000321464"/>
    </source>
</evidence>
<comment type="caution">
    <text evidence="2">The sequence shown here is derived from an EMBL/GenBank/DDBJ whole genome shotgun (WGS) entry which is preliminary data.</text>
</comment>
<keyword evidence="3" id="KW-1185">Reference proteome</keyword>
<dbReference type="EMBL" id="BJYR01000013">
    <property type="protein sequence ID" value="GEO00123.1"/>
    <property type="molecule type" value="Genomic_DNA"/>
</dbReference>
<evidence type="ECO:0000313" key="2">
    <source>
        <dbReference type="EMBL" id="GEO00123.1"/>
    </source>
</evidence>
<dbReference type="AlphaFoldDB" id="A0A512AKB8"/>
<gene>
    <name evidence="2" type="ORF">NSE01_19550</name>
</gene>
<protein>
    <recommendedName>
        <fullName evidence="4">Peptidase M48 domain-containing protein</fullName>
    </recommendedName>
</protein>
<keyword evidence="1" id="KW-0732">Signal</keyword>